<evidence type="ECO:0000313" key="1">
    <source>
        <dbReference type="EMBL" id="EMS51690.1"/>
    </source>
</evidence>
<reference evidence="1" key="1">
    <citation type="journal article" date="2013" name="Nature">
        <title>Draft genome of the wheat A-genome progenitor Triticum urartu.</title>
        <authorList>
            <person name="Ling H.Q."/>
            <person name="Zhao S."/>
            <person name="Liu D."/>
            <person name="Wang J."/>
            <person name="Sun H."/>
            <person name="Zhang C."/>
            <person name="Fan H."/>
            <person name="Li D."/>
            <person name="Dong L."/>
            <person name="Tao Y."/>
            <person name="Gao C."/>
            <person name="Wu H."/>
            <person name="Li Y."/>
            <person name="Cui Y."/>
            <person name="Guo X."/>
            <person name="Zheng S."/>
            <person name="Wang B."/>
            <person name="Yu K."/>
            <person name="Liang Q."/>
            <person name="Yang W."/>
            <person name="Lou X."/>
            <person name="Chen J."/>
            <person name="Feng M."/>
            <person name="Jian J."/>
            <person name="Zhang X."/>
            <person name="Luo G."/>
            <person name="Jiang Y."/>
            <person name="Liu J."/>
            <person name="Wang Z."/>
            <person name="Sha Y."/>
            <person name="Zhang B."/>
            <person name="Wu H."/>
            <person name="Tang D."/>
            <person name="Shen Q."/>
            <person name="Xue P."/>
            <person name="Zou S."/>
            <person name="Wang X."/>
            <person name="Liu X."/>
            <person name="Wang F."/>
            <person name="Yang Y."/>
            <person name="An X."/>
            <person name="Dong Z."/>
            <person name="Zhang K."/>
            <person name="Zhang X."/>
            <person name="Luo M.C."/>
            <person name="Dvorak J."/>
            <person name="Tong Y."/>
            <person name="Wang J."/>
            <person name="Yang H."/>
            <person name="Li Z."/>
            <person name="Wang D."/>
            <person name="Zhang A."/>
            <person name="Wang J."/>
        </authorList>
    </citation>
    <scope>NUCLEOTIDE SEQUENCE</scope>
</reference>
<accession>M7ZH30</accession>
<protein>
    <submittedName>
        <fullName evidence="1">Uncharacterized protein</fullName>
    </submittedName>
</protein>
<proteinExistence type="predicted"/>
<sequence length="83" mass="9072">MVAVGVSVQHGHHDGSSRKVVAGSGDTKPDYQRICTDVKPHYGPKLVKTNIAGNIVQNIELKLQGKQVVGQSPSERRRRVPFN</sequence>
<dbReference type="EMBL" id="KD217042">
    <property type="protein sequence ID" value="EMS51690.1"/>
    <property type="molecule type" value="Genomic_DNA"/>
</dbReference>
<gene>
    <name evidence="1" type="ORF">TRIUR3_13863</name>
</gene>
<organism evidence="1">
    <name type="scientific">Triticum urartu</name>
    <name type="common">Red wild einkorn</name>
    <name type="synonym">Crithodium urartu</name>
    <dbReference type="NCBI Taxonomy" id="4572"/>
    <lineage>
        <taxon>Eukaryota</taxon>
        <taxon>Viridiplantae</taxon>
        <taxon>Streptophyta</taxon>
        <taxon>Embryophyta</taxon>
        <taxon>Tracheophyta</taxon>
        <taxon>Spermatophyta</taxon>
        <taxon>Magnoliopsida</taxon>
        <taxon>Liliopsida</taxon>
        <taxon>Poales</taxon>
        <taxon>Poaceae</taxon>
        <taxon>BOP clade</taxon>
        <taxon>Pooideae</taxon>
        <taxon>Triticodae</taxon>
        <taxon>Triticeae</taxon>
        <taxon>Triticinae</taxon>
        <taxon>Triticum</taxon>
    </lineage>
</organism>
<dbReference type="AlphaFoldDB" id="M7ZH30"/>
<name>M7ZH30_TRIUA</name>